<accession>A0AA35L6Z2</accession>
<dbReference type="InterPro" id="IPR013092">
    <property type="entry name" value="Connexin_N"/>
</dbReference>
<name>A0AA35L6Z2_9SAUR</name>
<feature type="transmembrane region" description="Helical" evidence="1">
    <location>
        <begin position="86"/>
        <end position="106"/>
    </location>
</feature>
<evidence type="ECO:0000313" key="4">
    <source>
        <dbReference type="Proteomes" id="UP001178461"/>
    </source>
</evidence>
<dbReference type="EMBL" id="OX395138">
    <property type="protein sequence ID" value="CAI5790955.1"/>
    <property type="molecule type" value="Genomic_DNA"/>
</dbReference>
<feature type="transmembrane region" description="Helical" evidence="1">
    <location>
        <begin position="142"/>
        <end position="164"/>
    </location>
</feature>
<gene>
    <name evidence="3" type="ORF">PODLI_1B031784</name>
</gene>
<reference evidence="3" key="1">
    <citation type="submission" date="2022-12" db="EMBL/GenBank/DDBJ databases">
        <authorList>
            <person name="Alioto T."/>
            <person name="Alioto T."/>
            <person name="Gomez Garrido J."/>
        </authorList>
    </citation>
    <scope>NUCLEOTIDE SEQUENCE</scope>
</reference>
<feature type="transmembrane region" description="Helical" evidence="1">
    <location>
        <begin position="201"/>
        <end position="222"/>
    </location>
</feature>
<feature type="domain" description="Connexin N-terminal" evidence="2">
    <location>
        <begin position="31"/>
        <end position="218"/>
    </location>
</feature>
<proteinExistence type="predicted"/>
<evidence type="ECO:0000313" key="3">
    <source>
        <dbReference type="EMBL" id="CAI5790955.1"/>
    </source>
</evidence>
<sequence length="408" mass="43761">MAAVIGGISRLFQPTIEVLSAQKLCQGINPWYFLIGLRMVTLFFAFGPWDSLKTDMICQWPKDTGDAKTFCSVLCYNQLFPIPVSALWTFHFIAIIFTVALMKFVYVSTTDKSGKPGEAEPKPGETGCCETVGKPKFGGWRYGIYIFTIVLILAIELSFMWTLIGLQLPIMTRGIVTCRPNNPVCPETAQCALNGRADKQAILWVLAFCAAANVCVCIGYLASHGGQACGFCGGSSGGGTRKPAAGHCGNCDGEAGERGCLRNGAGCHNAQGDGLGWEGAYGYHSDCSAAGPAGCRCQTEGANCCCRQGNSGGKNAACGCQENRHCPCYYHGSEAGHSRSSMPTKEDSEGKLLRGDIELGPEKKNWTVGMMQMKEPVRPGPKRGRGSPGGGKGVKYMAKYEMWGKRRV</sequence>
<dbReference type="AlphaFoldDB" id="A0AA35L6Z2"/>
<keyword evidence="1" id="KW-0812">Transmembrane</keyword>
<organism evidence="3 4">
    <name type="scientific">Podarcis lilfordi</name>
    <name type="common">Lilford's wall lizard</name>
    <dbReference type="NCBI Taxonomy" id="74358"/>
    <lineage>
        <taxon>Eukaryota</taxon>
        <taxon>Metazoa</taxon>
        <taxon>Chordata</taxon>
        <taxon>Craniata</taxon>
        <taxon>Vertebrata</taxon>
        <taxon>Euteleostomi</taxon>
        <taxon>Lepidosauria</taxon>
        <taxon>Squamata</taxon>
        <taxon>Bifurcata</taxon>
        <taxon>Unidentata</taxon>
        <taxon>Episquamata</taxon>
        <taxon>Laterata</taxon>
        <taxon>Lacertibaenia</taxon>
        <taxon>Lacertidae</taxon>
        <taxon>Podarcis</taxon>
    </lineage>
</organism>
<evidence type="ECO:0000259" key="2">
    <source>
        <dbReference type="Pfam" id="PF00029"/>
    </source>
</evidence>
<keyword evidence="4" id="KW-1185">Reference proteome</keyword>
<dbReference type="Gene3D" id="1.20.1440.80">
    <property type="entry name" value="Gap junction channel protein cysteine-rich domain"/>
    <property type="match status" value="1"/>
</dbReference>
<evidence type="ECO:0000256" key="1">
    <source>
        <dbReference type="SAM" id="Phobius"/>
    </source>
</evidence>
<keyword evidence="1" id="KW-1133">Transmembrane helix</keyword>
<dbReference type="Pfam" id="PF00029">
    <property type="entry name" value="Connexin"/>
    <property type="match status" value="1"/>
</dbReference>
<keyword evidence="1" id="KW-0472">Membrane</keyword>
<protein>
    <recommendedName>
        <fullName evidence="2">Connexin N-terminal domain-containing protein</fullName>
    </recommendedName>
</protein>
<feature type="transmembrane region" description="Helical" evidence="1">
    <location>
        <begin position="31"/>
        <end position="49"/>
    </location>
</feature>
<dbReference type="InterPro" id="IPR038359">
    <property type="entry name" value="Connexin_N_sf"/>
</dbReference>
<dbReference type="Proteomes" id="UP001178461">
    <property type="component" value="Chromosome 13"/>
</dbReference>